<reference evidence="5 6" key="1">
    <citation type="journal article" date="2012" name="Genome Biol.">
        <title>Genome and low-iron response of an oceanic diatom adapted to chronic iron limitation.</title>
        <authorList>
            <person name="Lommer M."/>
            <person name="Specht M."/>
            <person name="Roy A.S."/>
            <person name="Kraemer L."/>
            <person name="Andreson R."/>
            <person name="Gutowska M.A."/>
            <person name="Wolf J."/>
            <person name="Bergner S.V."/>
            <person name="Schilhabel M.B."/>
            <person name="Klostermeier U.C."/>
            <person name="Beiko R.G."/>
            <person name="Rosenstiel P."/>
            <person name="Hippler M."/>
            <person name="Laroche J."/>
        </authorList>
    </citation>
    <scope>NUCLEOTIDE SEQUENCE [LARGE SCALE GENOMIC DNA]</scope>
    <source>
        <strain evidence="5 6">CCMP1005</strain>
    </source>
</reference>
<dbReference type="GO" id="GO:0016020">
    <property type="term" value="C:membrane"/>
    <property type="evidence" value="ECO:0007669"/>
    <property type="project" value="UniProtKB-SubCell"/>
</dbReference>
<keyword evidence="4" id="KW-0472">Membrane</keyword>
<keyword evidence="6" id="KW-1185">Reference proteome</keyword>
<dbReference type="Proteomes" id="UP000266841">
    <property type="component" value="Unassembled WGS sequence"/>
</dbReference>
<proteinExistence type="predicted"/>
<comment type="caution">
    <text evidence="5">The sequence shown here is derived from an EMBL/GenBank/DDBJ whole genome shotgun (WGS) entry which is preliminary data.</text>
</comment>
<dbReference type="OrthoDB" id="41016at2759"/>
<organism evidence="5 6">
    <name type="scientific">Thalassiosira oceanica</name>
    <name type="common">Marine diatom</name>
    <dbReference type="NCBI Taxonomy" id="159749"/>
    <lineage>
        <taxon>Eukaryota</taxon>
        <taxon>Sar</taxon>
        <taxon>Stramenopiles</taxon>
        <taxon>Ochrophyta</taxon>
        <taxon>Bacillariophyta</taxon>
        <taxon>Coscinodiscophyceae</taxon>
        <taxon>Thalassiosirophycidae</taxon>
        <taxon>Thalassiosirales</taxon>
        <taxon>Thalassiosiraceae</taxon>
        <taxon>Thalassiosira</taxon>
    </lineage>
</organism>
<keyword evidence="2" id="KW-0732">Signal</keyword>
<evidence type="ECO:0000256" key="4">
    <source>
        <dbReference type="SAM" id="Phobius"/>
    </source>
</evidence>
<keyword evidence="4" id="KW-0812">Transmembrane</keyword>
<accession>K0SCE4</accession>
<feature type="compositionally biased region" description="Polar residues" evidence="3">
    <location>
        <begin position="38"/>
        <end position="49"/>
    </location>
</feature>
<name>K0SCE4_THAOC</name>
<dbReference type="PANTHER" id="PTHR48053:SF71">
    <property type="entry name" value="LEUCINE RICH REPEAT FAMILY PROTEIN, EXPRESSED"/>
    <property type="match status" value="1"/>
</dbReference>
<keyword evidence="4" id="KW-1133">Transmembrane helix</keyword>
<dbReference type="EMBL" id="AGNL01018471">
    <property type="protein sequence ID" value="EJK63040.1"/>
    <property type="molecule type" value="Genomic_DNA"/>
</dbReference>
<dbReference type="Gene3D" id="3.80.10.10">
    <property type="entry name" value="Ribonuclease Inhibitor"/>
    <property type="match status" value="3"/>
</dbReference>
<dbReference type="SUPFAM" id="SSF52058">
    <property type="entry name" value="L domain-like"/>
    <property type="match status" value="1"/>
</dbReference>
<evidence type="ECO:0000313" key="6">
    <source>
        <dbReference type="Proteomes" id="UP000266841"/>
    </source>
</evidence>
<dbReference type="InterPro" id="IPR032675">
    <property type="entry name" value="LRR_dom_sf"/>
</dbReference>
<gene>
    <name evidence="5" type="ORF">THAOC_16324</name>
</gene>
<sequence length="606" mass="66990">MDADASTKAIGDLMKDTTIPAAERNRRLEVLMSEFGTEEQQAQLDVSDTSDNDDRKRKSLRTAAIEAKIVSKNIRRLTMQEEEDEEGQNSEQAEFRAAHQPATIASQPEDETASEIESGLGYGSLPHPDEIRLSSNHPLDAGLDPPSTGQNPDLGLAVASAVTGDEDPDFVVMAIEFDPDAKPPLHKNRRFRAYTCLAFSITAVILVLVVVYVTASTKGTQIVEQESYYQADPTSQPSLSPITERQRSGIIEQLQGGVLLRNETFREMSEFDPRMKALDWILHADSQQLDSDDVNLYQRYTLALIAYNFDSDSWYYCPSSPMHSNDKCDVPYGDGLSKTYGVWLSGLSECEWYGVTCSADGVVRAVDLIQNDLIGTIPHELAALNSLQLLAFPYNCIYGTIPSEIGSLRHLLSLELHGNVLSGIIPVPSPPDSMYDMDKLQLLNLANQYGQNRNCTSSSNQVIDMKYKFGGLAGQIEAHGLEGKLGASLADFRSMKGLYLQNNALTGVIHEDVGNLRYLRWLFLNDNFLEGTIPEKLGNSMYGSIPLGLYNLTKLEMIRLDDTRQASSPWNIDPDEGFTGTISTRIGQLQRLKILLLSNNPLSGTM</sequence>
<dbReference type="InterPro" id="IPR051716">
    <property type="entry name" value="Plant_RL_S/T_kinase"/>
</dbReference>
<feature type="region of interest" description="Disordered" evidence="3">
    <location>
        <begin position="76"/>
        <end position="150"/>
    </location>
</feature>
<dbReference type="AlphaFoldDB" id="K0SCE4"/>
<dbReference type="PANTHER" id="PTHR48053">
    <property type="entry name" value="LEUCINE RICH REPEAT FAMILY PROTEIN, EXPRESSED"/>
    <property type="match status" value="1"/>
</dbReference>
<protein>
    <recommendedName>
        <fullName evidence="7">Leucine-rich repeat-containing N-terminal plant-type domain-containing protein</fullName>
    </recommendedName>
</protein>
<evidence type="ECO:0000256" key="1">
    <source>
        <dbReference type="ARBA" id="ARBA00004167"/>
    </source>
</evidence>
<feature type="region of interest" description="Disordered" evidence="3">
    <location>
        <begin position="33"/>
        <end position="60"/>
    </location>
</feature>
<dbReference type="eggNOG" id="ENOG502TN9S">
    <property type="taxonomic scope" value="Eukaryota"/>
</dbReference>
<evidence type="ECO:0000256" key="3">
    <source>
        <dbReference type="SAM" id="MobiDB-lite"/>
    </source>
</evidence>
<comment type="subcellular location">
    <subcellularLocation>
        <location evidence="1">Membrane</location>
        <topology evidence="1">Single-pass membrane protein</topology>
    </subcellularLocation>
</comment>
<evidence type="ECO:0008006" key="7">
    <source>
        <dbReference type="Google" id="ProtNLM"/>
    </source>
</evidence>
<evidence type="ECO:0000256" key="2">
    <source>
        <dbReference type="ARBA" id="ARBA00022729"/>
    </source>
</evidence>
<evidence type="ECO:0000313" key="5">
    <source>
        <dbReference type="EMBL" id="EJK63040.1"/>
    </source>
</evidence>
<feature type="transmembrane region" description="Helical" evidence="4">
    <location>
        <begin position="191"/>
        <end position="215"/>
    </location>
</feature>